<keyword evidence="1" id="KW-0812">Transmembrane</keyword>
<evidence type="ECO:0000313" key="2">
    <source>
        <dbReference type="EMBL" id="RRJ86008.1"/>
    </source>
</evidence>
<keyword evidence="1" id="KW-0472">Membrane</keyword>
<dbReference type="RefSeq" id="WP_124973326.1">
    <property type="nucleotide sequence ID" value="NZ_RQVS01000013.1"/>
</dbReference>
<name>A0A3P3VVI5_9MICO</name>
<organism evidence="2 3">
    <name type="scientific">Gulosibacter macacae</name>
    <dbReference type="NCBI Taxonomy" id="2488791"/>
    <lineage>
        <taxon>Bacteria</taxon>
        <taxon>Bacillati</taxon>
        <taxon>Actinomycetota</taxon>
        <taxon>Actinomycetes</taxon>
        <taxon>Micrococcales</taxon>
        <taxon>Microbacteriaceae</taxon>
        <taxon>Gulosibacter</taxon>
    </lineage>
</organism>
<dbReference type="EMBL" id="RQVS01000013">
    <property type="protein sequence ID" value="RRJ86008.1"/>
    <property type="molecule type" value="Genomic_DNA"/>
</dbReference>
<keyword evidence="3" id="KW-1185">Reference proteome</keyword>
<accession>A0A3P3VVI5</accession>
<evidence type="ECO:0000313" key="3">
    <source>
        <dbReference type="Proteomes" id="UP000274391"/>
    </source>
</evidence>
<feature type="transmembrane region" description="Helical" evidence="1">
    <location>
        <begin position="82"/>
        <end position="103"/>
    </location>
</feature>
<proteinExistence type="predicted"/>
<gene>
    <name evidence="2" type="ORF">EG850_10755</name>
</gene>
<dbReference type="Proteomes" id="UP000274391">
    <property type="component" value="Unassembled WGS sequence"/>
</dbReference>
<comment type="caution">
    <text evidence="2">The sequence shown here is derived from an EMBL/GenBank/DDBJ whole genome shotgun (WGS) entry which is preliminary data.</text>
</comment>
<keyword evidence="1" id="KW-1133">Transmembrane helix</keyword>
<dbReference type="AlphaFoldDB" id="A0A3P3VVI5"/>
<feature type="transmembrane region" description="Helical" evidence="1">
    <location>
        <begin position="49"/>
        <end position="70"/>
    </location>
</feature>
<sequence>MAKNGVGGSEPGFVPVSNWPTDPQLPPSPWSHLDAAYSRIDPDDVPPGPWTTVVLFGFCLFMVPYFLFGLQDSLGPGEPMSFWTWVGALVFPTVFLLNLMLMLRSKKAFRRKYPDYDTWDRDYRRRRQEVRRNARRKRTD</sequence>
<evidence type="ECO:0000256" key="1">
    <source>
        <dbReference type="SAM" id="Phobius"/>
    </source>
</evidence>
<protein>
    <submittedName>
        <fullName evidence="2">Uncharacterized protein</fullName>
    </submittedName>
</protein>
<reference evidence="2 3" key="1">
    <citation type="submission" date="2018-11" db="EMBL/GenBank/DDBJ databases">
        <title>YIM 102482-1 draft genome.</title>
        <authorList>
            <person name="Li G."/>
            <person name="Jiang Y."/>
        </authorList>
    </citation>
    <scope>NUCLEOTIDE SEQUENCE [LARGE SCALE GENOMIC DNA]</scope>
    <source>
        <strain evidence="2 3">YIM 102482-1</strain>
    </source>
</reference>